<dbReference type="InterPro" id="IPR029068">
    <property type="entry name" value="Glyas_Bleomycin-R_OHBP_Dase"/>
</dbReference>
<dbReference type="CDD" id="cd08349">
    <property type="entry name" value="BLMA_like"/>
    <property type="match status" value="1"/>
</dbReference>
<dbReference type="SUPFAM" id="SSF54593">
    <property type="entry name" value="Glyoxalase/Bleomycin resistance protein/Dihydroxybiphenyl dioxygenase"/>
    <property type="match status" value="1"/>
</dbReference>
<reference evidence="3" key="1">
    <citation type="submission" date="2023-06" db="EMBL/GenBank/DDBJ databases">
        <title>Genome-scale phylogeny and comparative genomics of the fungal order Sordariales.</title>
        <authorList>
            <consortium name="Lawrence Berkeley National Laboratory"/>
            <person name="Hensen N."/>
            <person name="Bonometti L."/>
            <person name="Westerberg I."/>
            <person name="Brannstrom I.O."/>
            <person name="Guillou S."/>
            <person name="Cros-Aarteil S."/>
            <person name="Calhoun S."/>
            <person name="Haridas S."/>
            <person name="Kuo A."/>
            <person name="Mondo S."/>
            <person name="Pangilinan J."/>
            <person name="Riley R."/>
            <person name="LaButti K."/>
            <person name="Andreopoulos B."/>
            <person name="Lipzen A."/>
            <person name="Chen C."/>
            <person name="Yanf M."/>
            <person name="Daum C."/>
            <person name="Ng V."/>
            <person name="Clum A."/>
            <person name="Steindorff A."/>
            <person name="Ohm R."/>
            <person name="Martin F."/>
            <person name="Silar P."/>
            <person name="Natvig D."/>
            <person name="Lalanne C."/>
            <person name="Gautier V."/>
            <person name="Ament-velasquez S.L."/>
            <person name="Kruys A."/>
            <person name="Hutchinson M.I."/>
            <person name="Powell A.J."/>
            <person name="Barry K."/>
            <person name="Miller A.N."/>
            <person name="Grigoriev I.V."/>
            <person name="Debuchy R."/>
            <person name="Gladieux P."/>
            <person name="Thoren M.H."/>
            <person name="Johannesson H."/>
        </authorList>
    </citation>
    <scope>NUCLEOTIDE SEQUENCE</scope>
    <source>
        <strain evidence="3">SMH3187-1</strain>
    </source>
</reference>
<protein>
    <submittedName>
        <fullName evidence="3">Glyoxalase/Bleomycin resistance protein/Dihydroxybiphenyl dioxygenase</fullName>
    </submittedName>
</protein>
<dbReference type="GO" id="GO:0051213">
    <property type="term" value="F:dioxygenase activity"/>
    <property type="evidence" value="ECO:0007669"/>
    <property type="project" value="UniProtKB-KW"/>
</dbReference>
<evidence type="ECO:0000256" key="1">
    <source>
        <dbReference type="ARBA" id="ARBA00023251"/>
    </source>
</evidence>
<evidence type="ECO:0000313" key="4">
    <source>
        <dbReference type="Proteomes" id="UP001172155"/>
    </source>
</evidence>
<dbReference type="InterPro" id="IPR000335">
    <property type="entry name" value="Bleomycin-R"/>
</dbReference>
<keyword evidence="4" id="KW-1185">Reference proteome</keyword>
<dbReference type="EMBL" id="JAUKUD010000007">
    <property type="protein sequence ID" value="KAK0737963.1"/>
    <property type="molecule type" value="Genomic_DNA"/>
</dbReference>
<keyword evidence="3" id="KW-0223">Dioxygenase</keyword>
<feature type="region of interest" description="Disordered" evidence="2">
    <location>
        <begin position="1"/>
        <end position="36"/>
    </location>
</feature>
<comment type="caution">
    <text evidence="3">The sequence shown here is derived from an EMBL/GenBank/DDBJ whole genome shotgun (WGS) entry which is preliminary data.</text>
</comment>
<gene>
    <name evidence="3" type="ORF">B0T18DRAFT_420933</name>
</gene>
<dbReference type="AlphaFoldDB" id="A0AA40BPK9"/>
<keyword evidence="1" id="KW-0046">Antibiotic resistance</keyword>
<keyword evidence="3" id="KW-0560">Oxidoreductase</keyword>
<dbReference type="GO" id="GO:0046677">
    <property type="term" value="P:response to antibiotic"/>
    <property type="evidence" value="ECO:0007669"/>
    <property type="project" value="UniProtKB-KW"/>
</dbReference>
<proteinExistence type="predicted"/>
<evidence type="ECO:0000313" key="3">
    <source>
        <dbReference type="EMBL" id="KAK0737963.1"/>
    </source>
</evidence>
<accession>A0AA40BPK9</accession>
<name>A0AA40BPK9_9PEZI</name>
<dbReference type="Proteomes" id="UP001172155">
    <property type="component" value="Unassembled WGS sequence"/>
</dbReference>
<sequence>MENPKPQDLSRATRDASSTDKPTAPSTHPPPPKLQSIVPIFSTADLPRCLAHYRALGFDVRSYGTEYGFAARDGVQLHVAANPHHDPLTTAGCAYLYVDDADALHAAWSAVGAGGRSVAPCDTPYGLREGAHHDPDNNLLRYGSRMGGGGLAGKQGESGAV</sequence>
<evidence type="ECO:0000256" key="2">
    <source>
        <dbReference type="SAM" id="MobiDB-lite"/>
    </source>
</evidence>
<dbReference type="Gene3D" id="3.10.180.10">
    <property type="entry name" value="2,3-Dihydroxybiphenyl 1,2-Dioxygenase, domain 1"/>
    <property type="match status" value="1"/>
</dbReference>
<organism evidence="3 4">
    <name type="scientific">Schizothecium vesticola</name>
    <dbReference type="NCBI Taxonomy" id="314040"/>
    <lineage>
        <taxon>Eukaryota</taxon>
        <taxon>Fungi</taxon>
        <taxon>Dikarya</taxon>
        <taxon>Ascomycota</taxon>
        <taxon>Pezizomycotina</taxon>
        <taxon>Sordariomycetes</taxon>
        <taxon>Sordariomycetidae</taxon>
        <taxon>Sordariales</taxon>
        <taxon>Schizotheciaceae</taxon>
        <taxon>Schizothecium</taxon>
    </lineage>
</organism>